<dbReference type="Gene3D" id="2.60.110.10">
    <property type="entry name" value="Thaumatin"/>
    <property type="match status" value="1"/>
</dbReference>
<feature type="non-terminal residue" evidence="3">
    <location>
        <position position="112"/>
    </location>
</feature>
<feature type="chain" id="PRO_5024935076" description="Thaumatin-like protein" evidence="2">
    <location>
        <begin position="16"/>
        <end position="112"/>
    </location>
</feature>
<keyword evidence="2" id="KW-0732">Signal</keyword>
<reference evidence="3 4" key="1">
    <citation type="submission" date="2019-01" db="EMBL/GenBank/DDBJ databases">
        <authorList>
            <person name="Sayadi A."/>
        </authorList>
    </citation>
    <scope>NUCLEOTIDE SEQUENCE [LARGE SCALE GENOMIC DNA]</scope>
</reference>
<keyword evidence="1" id="KW-1015">Disulfide bond</keyword>
<protein>
    <recommendedName>
        <fullName evidence="5">Thaumatin-like protein</fullName>
    </recommendedName>
</protein>
<organism evidence="3 4">
    <name type="scientific">Callosobruchus maculatus</name>
    <name type="common">Southern cowpea weevil</name>
    <name type="synonym">Pulse bruchid</name>
    <dbReference type="NCBI Taxonomy" id="64391"/>
    <lineage>
        <taxon>Eukaryota</taxon>
        <taxon>Metazoa</taxon>
        <taxon>Ecdysozoa</taxon>
        <taxon>Arthropoda</taxon>
        <taxon>Hexapoda</taxon>
        <taxon>Insecta</taxon>
        <taxon>Pterygota</taxon>
        <taxon>Neoptera</taxon>
        <taxon>Endopterygota</taxon>
        <taxon>Coleoptera</taxon>
        <taxon>Polyphaga</taxon>
        <taxon>Cucujiformia</taxon>
        <taxon>Chrysomeloidea</taxon>
        <taxon>Chrysomelidae</taxon>
        <taxon>Bruchinae</taxon>
        <taxon>Bruchini</taxon>
        <taxon>Callosobruchus</taxon>
    </lineage>
</organism>
<dbReference type="OrthoDB" id="430315at2759"/>
<evidence type="ECO:0000256" key="2">
    <source>
        <dbReference type="SAM" id="SignalP"/>
    </source>
</evidence>
<dbReference type="Proteomes" id="UP000410492">
    <property type="component" value="Unassembled WGS sequence"/>
</dbReference>
<evidence type="ECO:0000313" key="3">
    <source>
        <dbReference type="EMBL" id="VEN44686.1"/>
    </source>
</evidence>
<proteinExistence type="predicted"/>
<feature type="signal peptide" evidence="2">
    <location>
        <begin position="1"/>
        <end position="15"/>
    </location>
</feature>
<evidence type="ECO:0000313" key="4">
    <source>
        <dbReference type="Proteomes" id="UP000410492"/>
    </source>
</evidence>
<dbReference type="PIRSF" id="PIRSF002703">
    <property type="entry name" value="Thaumatin"/>
    <property type="match status" value="1"/>
</dbReference>
<dbReference type="InterPro" id="IPR001938">
    <property type="entry name" value="Thaumatin"/>
</dbReference>
<dbReference type="SUPFAM" id="SSF49870">
    <property type="entry name" value="Osmotin, thaumatin-like protein"/>
    <property type="match status" value="1"/>
</dbReference>
<accession>A0A653CAE6</accession>
<evidence type="ECO:0008006" key="5">
    <source>
        <dbReference type="Google" id="ProtNLM"/>
    </source>
</evidence>
<sequence>MFRLAVLALLGAASAVDFEFKNNGGEIWVGILGNPGHPALENGGFSLGQGQSKTVRAPDNWAGRFWGRTWCDQGSKHCLTGDCGNKLQCAGAGGVPPATLAEVTLKGDAGKD</sequence>
<dbReference type="EMBL" id="CAACVG010007293">
    <property type="protein sequence ID" value="VEN44686.1"/>
    <property type="molecule type" value="Genomic_DNA"/>
</dbReference>
<dbReference type="InterPro" id="IPR037176">
    <property type="entry name" value="Osmotin/thaumatin-like_sf"/>
</dbReference>
<dbReference type="PROSITE" id="PS51367">
    <property type="entry name" value="THAUMATIN_2"/>
    <property type="match status" value="1"/>
</dbReference>
<dbReference type="PANTHER" id="PTHR31048">
    <property type="entry name" value="OS03G0233200 PROTEIN"/>
    <property type="match status" value="1"/>
</dbReference>
<dbReference type="Pfam" id="PF00314">
    <property type="entry name" value="Thaumatin"/>
    <property type="match status" value="1"/>
</dbReference>
<gene>
    <name evidence="3" type="ORF">CALMAC_LOCUS7395</name>
</gene>
<dbReference type="SMART" id="SM00205">
    <property type="entry name" value="THN"/>
    <property type="match status" value="1"/>
</dbReference>
<feature type="disulfide bond" evidence="1">
    <location>
        <begin position="71"/>
        <end position="78"/>
    </location>
</feature>
<evidence type="ECO:0000256" key="1">
    <source>
        <dbReference type="PIRSR" id="PIRSR002703-1"/>
    </source>
</evidence>
<feature type="disulfide bond" evidence="1">
    <location>
        <begin position="83"/>
        <end position="89"/>
    </location>
</feature>
<dbReference type="AlphaFoldDB" id="A0A653CAE6"/>
<keyword evidence="4" id="KW-1185">Reference proteome</keyword>
<dbReference type="PRINTS" id="PR00347">
    <property type="entry name" value="THAUMATIN"/>
</dbReference>
<name>A0A653CAE6_CALMS</name>